<feature type="region of interest" description="Disordered" evidence="10">
    <location>
        <begin position="416"/>
        <end position="444"/>
    </location>
</feature>
<dbReference type="GO" id="GO:0006281">
    <property type="term" value="P:DNA repair"/>
    <property type="evidence" value="ECO:0007669"/>
    <property type="project" value="UniProtKB-KW"/>
</dbReference>
<feature type="compositionally biased region" description="Polar residues" evidence="10">
    <location>
        <begin position="435"/>
        <end position="444"/>
    </location>
</feature>
<keyword evidence="7 9" id="KW-0234">DNA repair</keyword>
<evidence type="ECO:0000256" key="2">
    <source>
        <dbReference type="ARBA" id="ARBA00022454"/>
    </source>
</evidence>
<feature type="compositionally biased region" description="Acidic residues" evidence="10">
    <location>
        <begin position="417"/>
        <end position="433"/>
    </location>
</feature>
<name>A0A4Q9L8A7_9MICR</name>
<evidence type="ECO:0000256" key="4">
    <source>
        <dbReference type="ARBA" id="ARBA00022763"/>
    </source>
</evidence>
<dbReference type="InterPro" id="IPR048993">
    <property type="entry name" value="SSRP1-like_PH1"/>
</dbReference>
<dbReference type="EMBL" id="PITJ01000345">
    <property type="protein sequence ID" value="TBU03161.1"/>
    <property type="molecule type" value="Genomic_DNA"/>
</dbReference>
<dbReference type="Proteomes" id="UP000292282">
    <property type="component" value="Unassembled WGS sequence"/>
</dbReference>
<dbReference type="GO" id="GO:0031491">
    <property type="term" value="F:nucleosome binding"/>
    <property type="evidence" value="ECO:0007669"/>
    <property type="project" value="TreeGrafter"/>
</dbReference>
<gene>
    <name evidence="12" type="ORF">CWI37_0345p0020</name>
    <name evidence="13" type="ORF">CWI38_1208p0010</name>
</gene>
<comment type="caution">
    <text evidence="12">The sequence shown here is derived from an EMBL/GenBank/DDBJ whole genome shotgun (WGS) entry which is preliminary data.</text>
</comment>
<comment type="subcellular location">
    <subcellularLocation>
        <location evidence="9">Nucleus</location>
    </subcellularLocation>
    <subcellularLocation>
        <location evidence="9">Chromosome</location>
    </subcellularLocation>
</comment>
<dbReference type="GO" id="GO:0042393">
    <property type="term" value="F:histone binding"/>
    <property type="evidence" value="ECO:0007669"/>
    <property type="project" value="TreeGrafter"/>
</dbReference>
<dbReference type="SUPFAM" id="SSF50729">
    <property type="entry name" value="PH domain-like"/>
    <property type="match status" value="1"/>
</dbReference>
<feature type="domain" description="Histone chaperone RTT106/FACT complex subunit SPT16-like middle" evidence="11">
    <location>
        <begin position="324"/>
        <end position="415"/>
    </location>
</feature>
<proteinExistence type="inferred from homology"/>
<keyword evidence="4 9" id="KW-0227">DNA damage</keyword>
<dbReference type="AlphaFoldDB" id="A0A4Q9L8A7"/>
<dbReference type="CDD" id="cd13231">
    <property type="entry name" value="PH2_SSRP1-like"/>
    <property type="match status" value="1"/>
</dbReference>
<dbReference type="InterPro" id="IPR000969">
    <property type="entry name" value="SSRP1/POB3"/>
</dbReference>
<dbReference type="OrthoDB" id="2193092at2759"/>
<keyword evidence="6 9" id="KW-0804">Transcription</keyword>
<accession>A0A4Q9L8A7</accession>
<protein>
    <recommendedName>
        <fullName evidence="9">FACT complex subunit POB3</fullName>
    </recommendedName>
</protein>
<dbReference type="InterPro" id="IPR035417">
    <property type="entry name" value="SSRP1/POB3_N"/>
</dbReference>
<dbReference type="InterPro" id="IPR050454">
    <property type="entry name" value="RTT106/SSRP1_HistChap/FACT"/>
</dbReference>
<keyword evidence="5 9" id="KW-0805">Transcription regulation</keyword>
<evidence type="ECO:0000313" key="14">
    <source>
        <dbReference type="Proteomes" id="UP000292282"/>
    </source>
</evidence>
<keyword evidence="14" id="KW-1185">Reference proteome</keyword>
<dbReference type="GO" id="GO:0006260">
    <property type="term" value="P:DNA replication"/>
    <property type="evidence" value="ECO:0007669"/>
    <property type="project" value="UniProtKB-KW"/>
</dbReference>
<dbReference type="Proteomes" id="UP000292362">
    <property type="component" value="Unassembled WGS sequence"/>
</dbReference>
<dbReference type="GO" id="GO:0035101">
    <property type="term" value="C:FACT complex"/>
    <property type="evidence" value="ECO:0007669"/>
    <property type="project" value="TreeGrafter"/>
</dbReference>
<evidence type="ECO:0000256" key="6">
    <source>
        <dbReference type="ARBA" id="ARBA00023163"/>
    </source>
</evidence>
<dbReference type="VEuPathDB" id="MicrosporidiaDB:CWI38_1208p0010"/>
<evidence type="ECO:0000256" key="8">
    <source>
        <dbReference type="ARBA" id="ARBA00023242"/>
    </source>
</evidence>
<dbReference type="GO" id="GO:0003677">
    <property type="term" value="F:DNA binding"/>
    <property type="evidence" value="ECO:0007669"/>
    <property type="project" value="InterPro"/>
</dbReference>
<dbReference type="InterPro" id="IPR013719">
    <property type="entry name" value="RTT106/SPT16-like_middle_dom"/>
</dbReference>
<evidence type="ECO:0000256" key="9">
    <source>
        <dbReference type="RuleBase" id="RU364013"/>
    </source>
</evidence>
<evidence type="ECO:0000256" key="1">
    <source>
        <dbReference type="ARBA" id="ARBA00010060"/>
    </source>
</evidence>
<dbReference type="InterPro" id="IPR024954">
    <property type="entry name" value="SSRP1_DD"/>
</dbReference>
<evidence type="ECO:0000256" key="5">
    <source>
        <dbReference type="ARBA" id="ARBA00023015"/>
    </source>
</evidence>
<dbReference type="Pfam" id="PF21103">
    <property type="entry name" value="PH1_SSRP1-like"/>
    <property type="match status" value="1"/>
</dbReference>
<dbReference type="FunFam" id="2.30.29.150:FF:000001">
    <property type="entry name" value="Fact complex subunit ssrp1"/>
    <property type="match status" value="1"/>
</dbReference>
<organism evidence="12 15">
    <name type="scientific">Hamiltosporidium tvaerminnensis</name>
    <dbReference type="NCBI Taxonomy" id="1176355"/>
    <lineage>
        <taxon>Eukaryota</taxon>
        <taxon>Fungi</taxon>
        <taxon>Fungi incertae sedis</taxon>
        <taxon>Microsporidia</taxon>
        <taxon>Dubosqiidae</taxon>
        <taxon>Hamiltosporidium</taxon>
    </lineage>
</organism>
<dbReference type="InterPro" id="IPR011993">
    <property type="entry name" value="PH-like_dom_sf"/>
</dbReference>
<evidence type="ECO:0000256" key="7">
    <source>
        <dbReference type="ARBA" id="ARBA00023204"/>
    </source>
</evidence>
<comment type="similarity">
    <text evidence="1 9">Belongs to the SSRP1 family.</text>
</comment>
<dbReference type="EMBL" id="PITK01001208">
    <property type="protein sequence ID" value="TBU11432.1"/>
    <property type="molecule type" value="Genomic_DNA"/>
</dbReference>
<evidence type="ECO:0000259" key="11">
    <source>
        <dbReference type="SMART" id="SM01287"/>
    </source>
</evidence>
<dbReference type="Gene3D" id="2.30.29.30">
    <property type="entry name" value="Pleckstrin-homology domain (PH domain)/Phosphotyrosine-binding domain (PTB)"/>
    <property type="match status" value="2"/>
</dbReference>
<dbReference type="PRINTS" id="PR00887">
    <property type="entry name" value="SSRCOGNITION"/>
</dbReference>
<dbReference type="Pfam" id="PF08512">
    <property type="entry name" value="Rttp106-like_middle"/>
    <property type="match status" value="1"/>
</dbReference>
<keyword evidence="3 9" id="KW-0235">DNA replication</keyword>
<evidence type="ECO:0000313" key="12">
    <source>
        <dbReference type="EMBL" id="TBU03161.1"/>
    </source>
</evidence>
<dbReference type="PANTHER" id="PTHR45849">
    <property type="entry name" value="FACT COMPLEX SUBUNIT SSRP1"/>
    <property type="match status" value="1"/>
</dbReference>
<dbReference type="Pfam" id="PF03531">
    <property type="entry name" value="SSrecog"/>
    <property type="match status" value="1"/>
</dbReference>
<keyword evidence="8 9" id="KW-0539">Nucleus</keyword>
<comment type="function">
    <text evidence="9">Component of the FACT complex, a general chromatin factor that acts to reorganize nucleosomes. The FACT complex is involved in multiple processes that require DNA as a template such as mRNA elongation, DNA replication and DNA repair. During transcription elongation the FACT complex acts as a histone chaperone that both destabilizes and restores nucleosomal structure. It facilitates the passage of RNA polymerase II and transcription by promoting the dissociation of one histone H2A-H2B dimer from the nucleosome, then subsequently promotes the reestablishment of the nucleosome following the passage of RNA polymerase II.</text>
</comment>
<dbReference type="Gene3D" id="2.30.29.150">
    <property type="match status" value="1"/>
</dbReference>
<dbReference type="Pfam" id="PF17292">
    <property type="entry name" value="POB3_N"/>
    <property type="match status" value="1"/>
</dbReference>
<evidence type="ECO:0000256" key="3">
    <source>
        <dbReference type="ARBA" id="ARBA00022705"/>
    </source>
</evidence>
<evidence type="ECO:0000313" key="13">
    <source>
        <dbReference type="EMBL" id="TBU11432.1"/>
    </source>
</evidence>
<evidence type="ECO:0000313" key="15">
    <source>
        <dbReference type="Proteomes" id="UP000292362"/>
    </source>
</evidence>
<dbReference type="STRING" id="1176355.A0A4Q9L8A7"/>
<sequence>MDVFSIEDLYLLTPTGDMQITLKLAQAGMAMKSSSDSKVTTIKKEEMREIELFRGTRKFNLRINTTASLFNINNIPEEHIEKIQDLSNRWYNKVVYIKELEIANVSSGKMLVTDDFLEFSNQKLIFDIPLSEIQSVHEIKNEISISFKESKDNITEIRFLTNQKNLISNIKERTENEKFKEIVTFETLQTVLPRGKCDYIFYDNHFKIVGSTYEHKVFYSSVKGIFYLEKYDFDQNDNKEYFLALNVDPSIRQGQTRYSFIVINFYEVEEEEFTLNLTEEDKIKHKDLQAEYTGPVGSSFLKIMKILTNSKVFTTKDFVTKEGNRSLKCASKAYEGYLYPLSKSLLFLPKAIYMPHGDISLVEFSRVNLSVLTAKTFDMKIFTSEGQFTFNSIQKEDFGPIERYFSEHNINVRSEVIDDQDEYSEEEDEEDTTDIMNTSDGEED</sequence>
<dbReference type="SMART" id="SM01287">
    <property type="entry name" value="Rtt106"/>
    <property type="match status" value="1"/>
</dbReference>
<dbReference type="PANTHER" id="PTHR45849:SF1">
    <property type="entry name" value="FACT COMPLEX SUBUNIT SSRP1"/>
    <property type="match status" value="1"/>
</dbReference>
<keyword evidence="2 9" id="KW-0158">Chromosome</keyword>
<evidence type="ECO:0000256" key="10">
    <source>
        <dbReference type="SAM" id="MobiDB-lite"/>
    </source>
</evidence>
<reference evidence="14 15" key="1">
    <citation type="submission" date="2017-12" db="EMBL/GenBank/DDBJ databases">
        <authorList>
            <person name="Pombert J.-F."/>
            <person name="Haag K.L."/>
            <person name="Ebert D."/>
        </authorList>
    </citation>
    <scope>NUCLEOTIDE SEQUENCE [LARGE SCALE GENOMIC DNA]</scope>
    <source>
        <strain evidence="12">FI-OER-3-3</strain>
        <strain evidence="13">IL-G-3</strain>
    </source>
</reference>
<dbReference type="VEuPathDB" id="MicrosporidiaDB:CWI37_0345p0020"/>